<comment type="caution">
    <text evidence="12">The sequence shown here is derived from an EMBL/GenBank/DDBJ whole genome shotgun (WGS) entry which is preliminary data.</text>
</comment>
<dbReference type="InterPro" id="IPR005844">
    <property type="entry name" value="A-D-PHexomutase_a/b/a-I"/>
</dbReference>
<dbReference type="InterPro" id="IPR016055">
    <property type="entry name" value="A-D-PHexomutase_a/b/a-I/II/III"/>
</dbReference>
<comment type="similarity">
    <text evidence="2 7">Belongs to the phosphohexose mutase family.</text>
</comment>
<dbReference type="PANTHER" id="PTHR43771">
    <property type="entry name" value="PHOSPHOMANNOMUTASE"/>
    <property type="match status" value="1"/>
</dbReference>
<name>A0A2A5QUJ8_9EURY</name>
<dbReference type="InterPro" id="IPR005846">
    <property type="entry name" value="A-D-PHexomutase_a/b/a-III"/>
</dbReference>
<gene>
    <name evidence="12" type="ORF">CP557_07900</name>
</gene>
<dbReference type="SUPFAM" id="SSF53738">
    <property type="entry name" value="Phosphoglucomutase, first 3 domains"/>
    <property type="match status" value="3"/>
</dbReference>
<evidence type="ECO:0000259" key="10">
    <source>
        <dbReference type="Pfam" id="PF02879"/>
    </source>
</evidence>
<evidence type="ECO:0000256" key="1">
    <source>
        <dbReference type="ARBA" id="ARBA00001946"/>
    </source>
</evidence>
<keyword evidence="13" id="KW-1185">Reference proteome</keyword>
<evidence type="ECO:0000313" key="12">
    <source>
        <dbReference type="EMBL" id="PCR90453.1"/>
    </source>
</evidence>
<evidence type="ECO:0000256" key="7">
    <source>
        <dbReference type="RuleBase" id="RU004326"/>
    </source>
</evidence>
<dbReference type="Pfam" id="PF00408">
    <property type="entry name" value="PGM_PMM_IV"/>
    <property type="match status" value="1"/>
</dbReference>
<dbReference type="EMBL" id="NXNI01000001">
    <property type="protein sequence ID" value="PCR90453.1"/>
    <property type="molecule type" value="Genomic_DNA"/>
</dbReference>
<feature type="domain" description="Alpha-D-phosphohexomutase C-terminal" evidence="8">
    <location>
        <begin position="385"/>
        <end position="454"/>
    </location>
</feature>
<accession>A0A2A5QUJ8</accession>
<dbReference type="Pfam" id="PF02879">
    <property type="entry name" value="PGM_PMM_II"/>
    <property type="match status" value="1"/>
</dbReference>
<dbReference type="Pfam" id="PF02878">
    <property type="entry name" value="PGM_PMM_I"/>
    <property type="match status" value="1"/>
</dbReference>
<evidence type="ECO:0000256" key="2">
    <source>
        <dbReference type="ARBA" id="ARBA00010231"/>
    </source>
</evidence>
<evidence type="ECO:0000259" key="9">
    <source>
        <dbReference type="Pfam" id="PF02878"/>
    </source>
</evidence>
<dbReference type="Proteomes" id="UP000219689">
    <property type="component" value="Unassembled WGS sequence"/>
</dbReference>
<dbReference type="InterPro" id="IPR005843">
    <property type="entry name" value="A-D-PHexomutase_C"/>
</dbReference>
<feature type="domain" description="Alpha-D-phosphohexomutase alpha/beta/alpha" evidence="11">
    <location>
        <begin position="264"/>
        <end position="372"/>
    </location>
</feature>
<dbReference type="InterPro" id="IPR036900">
    <property type="entry name" value="A-D-PHexomutase_C_sf"/>
</dbReference>
<evidence type="ECO:0000256" key="6">
    <source>
        <dbReference type="ARBA" id="ARBA00023235"/>
    </source>
</evidence>
<evidence type="ECO:0000256" key="3">
    <source>
        <dbReference type="ARBA" id="ARBA00022553"/>
    </source>
</evidence>
<dbReference type="GO" id="GO:0005975">
    <property type="term" value="P:carbohydrate metabolic process"/>
    <property type="evidence" value="ECO:0007669"/>
    <property type="project" value="InterPro"/>
</dbReference>
<keyword evidence="3" id="KW-0597">Phosphoprotein</keyword>
<dbReference type="Pfam" id="PF02880">
    <property type="entry name" value="PGM_PMM_III"/>
    <property type="match status" value="1"/>
</dbReference>
<evidence type="ECO:0000313" key="13">
    <source>
        <dbReference type="Proteomes" id="UP000219689"/>
    </source>
</evidence>
<dbReference type="GO" id="GO:0016868">
    <property type="term" value="F:intramolecular phosphotransferase activity"/>
    <property type="evidence" value="ECO:0007669"/>
    <property type="project" value="InterPro"/>
</dbReference>
<dbReference type="PROSITE" id="PS00710">
    <property type="entry name" value="PGM_PMM"/>
    <property type="match status" value="1"/>
</dbReference>
<evidence type="ECO:0000256" key="4">
    <source>
        <dbReference type="ARBA" id="ARBA00022723"/>
    </source>
</evidence>
<comment type="cofactor">
    <cofactor evidence="1">
        <name>Mg(2+)</name>
        <dbReference type="ChEBI" id="CHEBI:18420"/>
    </cofactor>
</comment>
<dbReference type="InterPro" id="IPR016066">
    <property type="entry name" value="A-D-PHexomutase_CS"/>
</dbReference>
<protein>
    <submittedName>
        <fullName evidence="12">Phosphomannomutase</fullName>
    </submittedName>
</protein>
<feature type="domain" description="Alpha-D-phosphohexomutase alpha/beta/alpha" evidence="10">
    <location>
        <begin position="175"/>
        <end position="257"/>
    </location>
</feature>
<dbReference type="SUPFAM" id="SSF55957">
    <property type="entry name" value="Phosphoglucomutase, C-terminal domain"/>
    <property type="match status" value="1"/>
</dbReference>
<keyword evidence="4 7" id="KW-0479">Metal-binding</keyword>
<dbReference type="GO" id="GO:0000287">
    <property type="term" value="F:magnesium ion binding"/>
    <property type="evidence" value="ECO:0007669"/>
    <property type="project" value="InterPro"/>
</dbReference>
<dbReference type="InterPro" id="IPR005841">
    <property type="entry name" value="Alpha-D-phosphohexomutase_SF"/>
</dbReference>
<dbReference type="Gene3D" id="3.30.310.50">
    <property type="entry name" value="Alpha-D-phosphohexomutase, C-terminal domain"/>
    <property type="match status" value="1"/>
</dbReference>
<evidence type="ECO:0000259" key="8">
    <source>
        <dbReference type="Pfam" id="PF00408"/>
    </source>
</evidence>
<proteinExistence type="inferred from homology"/>
<dbReference type="Gene3D" id="3.40.120.10">
    <property type="entry name" value="Alpha-D-Glucose-1,6-Bisphosphate, subunit A, domain 3"/>
    <property type="match status" value="3"/>
</dbReference>
<evidence type="ECO:0000259" key="11">
    <source>
        <dbReference type="Pfam" id="PF02880"/>
    </source>
</evidence>
<dbReference type="AlphaFoldDB" id="A0A2A5QUJ8"/>
<dbReference type="PRINTS" id="PR00509">
    <property type="entry name" value="PGMPMM"/>
</dbReference>
<dbReference type="InterPro" id="IPR005845">
    <property type="entry name" value="A-D-PHexomutase_a/b/a-II"/>
</dbReference>
<organism evidence="12 13">
    <name type="scientific">Natrinema ejinorense</name>
    <dbReference type="NCBI Taxonomy" id="373386"/>
    <lineage>
        <taxon>Archaea</taxon>
        <taxon>Methanobacteriati</taxon>
        <taxon>Methanobacteriota</taxon>
        <taxon>Stenosarchaea group</taxon>
        <taxon>Halobacteria</taxon>
        <taxon>Halobacteriales</taxon>
        <taxon>Natrialbaceae</taxon>
        <taxon>Natrinema</taxon>
    </lineage>
</organism>
<reference evidence="12 13" key="1">
    <citation type="submission" date="2017-09" db="EMBL/GenBank/DDBJ databases">
        <title>Genome sequences of Natrinema ejinorence JCM 13890T.</title>
        <authorList>
            <person name="Roh S.W."/>
            <person name="Kim Y.B."/>
            <person name="Kim J.Y."/>
        </authorList>
    </citation>
    <scope>NUCLEOTIDE SEQUENCE [LARGE SCALE GENOMIC DNA]</scope>
    <source>
        <strain evidence="12 13">JCM 13890</strain>
    </source>
</reference>
<dbReference type="PANTHER" id="PTHR43771:SF1">
    <property type="entry name" value="PHOSPHOMANNOMUTASE"/>
    <property type="match status" value="1"/>
</dbReference>
<sequence>MTLFGTAGIRGPVTEVSPSLALSVGQAAGDSGDTFVVGRDGRETGPALAAAMEAGLESAGADVRRVGAVPTPALAFASQGRRGVMLTASHNPPADNGIKLFVDGVEYDRDAERTIDDRVASDDSRLAPWDEWGDSERLAVLEEYRSAVDRYVREQFADRSPDGHPGEVSASDPLSGLRIAVDCGNGVGALATPQVLERLGATVVAINASVDGHFPGRESKPTPETLSEFTAFLRSGEFDLGLAHDGDADRLVVLGPDGDVIHEDTILAVVAAHYTAASDADDPVVVTTPNASARIDERVREAGGRVERVRLGSLHEGIARERSRGTPDTELAFAAEPWKHIHTAFGGWIDGVVSAAVVAALVAAAGDTETLREPVTERPYRKVSVECPDPAKADAMATLETTLPEAFPEAAVETEYGVRLEFADASWLLVRPSGTEPYVRLYAESDAVDDLVADARTVIEAAVEDGR</sequence>
<evidence type="ECO:0000256" key="5">
    <source>
        <dbReference type="ARBA" id="ARBA00022842"/>
    </source>
</evidence>
<dbReference type="RefSeq" id="WP_097379401.1">
    <property type="nucleotide sequence ID" value="NZ_NXNI01000001.1"/>
</dbReference>
<keyword evidence="6" id="KW-0413">Isomerase</keyword>
<feature type="domain" description="Alpha-D-phosphohexomutase alpha/beta/alpha" evidence="9">
    <location>
        <begin position="2"/>
        <end position="124"/>
    </location>
</feature>
<keyword evidence="5 7" id="KW-0460">Magnesium</keyword>
<dbReference type="OrthoDB" id="10363at2157"/>